<sequence length="317" mass="33956">MKKKPELPWSQLKTYSVKQRPSKVKKEEFAKPLAPNPGIQAFLDSLPQILAAKDLRAVIAAMAEAHRSEKMIVLAMGAHVIKVGLNPLINDLMERGIVSALALNGAGIIHDFELAFIGQTSEDVAPELEDGTFGMAEETASYLNGAISKGAAEGVGIGEAVGKMILSGGFPHTENSLLAAAARLGIPATVHVAIGTDIIHMHPSADGAAIGKGSYLDFKRYTEVVADLEGGVYFNIGSAVLLPEIFLKALSIARNLGRTVQNFTVVNMDFIQHYRPITNVVKRPTQKHGRGYALTGHHEIMLPLLIAGLLTELEKKG</sequence>
<proteinExistence type="predicted"/>
<evidence type="ECO:0000313" key="1">
    <source>
        <dbReference type="EMBL" id="NKE69205.1"/>
    </source>
</evidence>
<evidence type="ECO:0008006" key="3">
    <source>
        <dbReference type="Google" id="ProtNLM"/>
    </source>
</evidence>
<comment type="caution">
    <text evidence="1">The sequence shown here is derived from an EMBL/GenBank/DDBJ whole genome shotgun (WGS) entry which is preliminary data.</text>
</comment>
<protein>
    <recommendedName>
        <fullName evidence="3">Deoxyhypusine synthase</fullName>
    </recommendedName>
</protein>
<dbReference type="Proteomes" id="UP000534783">
    <property type="component" value="Unassembled WGS sequence"/>
</dbReference>
<accession>A0A7X6I9B6</accession>
<dbReference type="Gene3D" id="3.40.50.10690">
    <property type="entry name" value="putative lor/sdh protein like domains"/>
    <property type="match status" value="1"/>
</dbReference>
<dbReference type="RefSeq" id="WP_168057523.1">
    <property type="nucleotide sequence ID" value="NZ_VTOW01000001.1"/>
</dbReference>
<keyword evidence="2" id="KW-1185">Reference proteome</keyword>
<organism evidence="1 2">
    <name type="scientific">Candidatus Manganitrophus noduliformans</name>
    <dbReference type="NCBI Taxonomy" id="2606439"/>
    <lineage>
        <taxon>Bacteria</taxon>
        <taxon>Pseudomonadati</taxon>
        <taxon>Nitrospirota</taxon>
        <taxon>Nitrospiria</taxon>
        <taxon>Candidatus Troglogloeales</taxon>
        <taxon>Candidatus Manganitrophaceae</taxon>
        <taxon>Candidatus Manganitrophus</taxon>
    </lineage>
</organism>
<evidence type="ECO:0000313" key="2">
    <source>
        <dbReference type="Proteomes" id="UP000534783"/>
    </source>
</evidence>
<gene>
    <name evidence="1" type="ORF">MNODULE_00360</name>
</gene>
<reference evidence="1 2" key="1">
    <citation type="journal article" date="2020" name="Nature">
        <title>Bacterial chemolithoautotrophy via manganese oxidation.</title>
        <authorList>
            <person name="Yu H."/>
            <person name="Leadbetter J.R."/>
        </authorList>
    </citation>
    <scope>NUCLEOTIDE SEQUENCE [LARGE SCALE GENOMIC DNA]</scope>
    <source>
        <strain evidence="1 2">Mn-1</strain>
    </source>
</reference>
<dbReference type="AlphaFoldDB" id="A0A7X6I9B6"/>
<name>A0A7X6I9B6_9BACT</name>
<dbReference type="EMBL" id="VTOW01000001">
    <property type="protein sequence ID" value="NKE69205.1"/>
    <property type="molecule type" value="Genomic_DNA"/>
</dbReference>